<accession>A0ABP7YZW8</accession>
<dbReference type="EMBL" id="BAABDO010000051">
    <property type="protein sequence ID" value="GAA4144530.1"/>
    <property type="molecule type" value="Genomic_DNA"/>
</dbReference>
<proteinExistence type="predicted"/>
<sequence length="62" mass="7058">MASGRVGAVHRDDCRRLVGDARAADPDSLAEPPAVRAAAEKWDELHRRRPPRTWARYEQHRA</sequence>
<evidence type="ECO:0000313" key="1">
    <source>
        <dbReference type="EMBL" id="GAA4144530.1"/>
    </source>
</evidence>
<reference evidence="2" key="1">
    <citation type="journal article" date="2019" name="Int. J. Syst. Evol. Microbiol.">
        <title>The Global Catalogue of Microorganisms (GCM) 10K type strain sequencing project: providing services to taxonomists for standard genome sequencing and annotation.</title>
        <authorList>
            <consortium name="The Broad Institute Genomics Platform"/>
            <consortium name="The Broad Institute Genome Sequencing Center for Infectious Disease"/>
            <person name="Wu L."/>
            <person name="Ma J."/>
        </authorList>
    </citation>
    <scope>NUCLEOTIDE SEQUENCE [LARGE SCALE GENOMIC DNA]</scope>
    <source>
        <strain evidence="2">JCM 17316</strain>
    </source>
</reference>
<keyword evidence="2" id="KW-1185">Reference proteome</keyword>
<gene>
    <name evidence="1" type="ORF">GCM10022416_35390</name>
</gene>
<dbReference type="Proteomes" id="UP001500266">
    <property type="component" value="Unassembled WGS sequence"/>
</dbReference>
<organism evidence="1 2">
    <name type="scientific">Actinomadura keratinilytica</name>
    <dbReference type="NCBI Taxonomy" id="547461"/>
    <lineage>
        <taxon>Bacteria</taxon>
        <taxon>Bacillati</taxon>
        <taxon>Actinomycetota</taxon>
        <taxon>Actinomycetes</taxon>
        <taxon>Streptosporangiales</taxon>
        <taxon>Thermomonosporaceae</taxon>
        <taxon>Actinomadura</taxon>
    </lineage>
</organism>
<evidence type="ECO:0000313" key="2">
    <source>
        <dbReference type="Proteomes" id="UP001500266"/>
    </source>
</evidence>
<name>A0ABP7YZW8_9ACTN</name>
<protein>
    <submittedName>
        <fullName evidence="1">Uncharacterized protein</fullName>
    </submittedName>
</protein>
<comment type="caution">
    <text evidence="1">The sequence shown here is derived from an EMBL/GenBank/DDBJ whole genome shotgun (WGS) entry which is preliminary data.</text>
</comment>